<dbReference type="AlphaFoldDB" id="A0A8K0H0E6"/>
<protein>
    <submittedName>
        <fullName evidence="1">Uncharacterized protein</fullName>
    </submittedName>
</protein>
<gene>
    <name evidence="1" type="ORF">FNV43_RR13046</name>
</gene>
<evidence type="ECO:0000313" key="1">
    <source>
        <dbReference type="EMBL" id="KAF3443364.1"/>
    </source>
</evidence>
<name>A0A8K0H0E6_9ROSA</name>
<accession>A0A8K0H0E6</accession>
<keyword evidence="2" id="KW-1185">Reference proteome</keyword>
<organism evidence="1 2">
    <name type="scientific">Rhamnella rubrinervis</name>
    <dbReference type="NCBI Taxonomy" id="2594499"/>
    <lineage>
        <taxon>Eukaryota</taxon>
        <taxon>Viridiplantae</taxon>
        <taxon>Streptophyta</taxon>
        <taxon>Embryophyta</taxon>
        <taxon>Tracheophyta</taxon>
        <taxon>Spermatophyta</taxon>
        <taxon>Magnoliopsida</taxon>
        <taxon>eudicotyledons</taxon>
        <taxon>Gunneridae</taxon>
        <taxon>Pentapetalae</taxon>
        <taxon>rosids</taxon>
        <taxon>fabids</taxon>
        <taxon>Rosales</taxon>
        <taxon>Rhamnaceae</taxon>
        <taxon>rhamnoid group</taxon>
        <taxon>Rhamneae</taxon>
        <taxon>Rhamnella</taxon>
    </lineage>
</organism>
<comment type="caution">
    <text evidence="1">The sequence shown here is derived from an EMBL/GenBank/DDBJ whole genome shotgun (WGS) entry which is preliminary data.</text>
</comment>
<dbReference type="Proteomes" id="UP000796880">
    <property type="component" value="Unassembled WGS sequence"/>
</dbReference>
<sequence>MGRFKEELVGHNSLKTLTELEKMFMDKTDITVRTEEYKEGVQCEVFFKFVEGSLEGARSKTLEGSLYPGRQLLQESQHRDERNCLKDAMIVHRPRISFVSVQVTHRQ</sequence>
<evidence type="ECO:0000313" key="2">
    <source>
        <dbReference type="Proteomes" id="UP000796880"/>
    </source>
</evidence>
<reference evidence="1" key="1">
    <citation type="submission" date="2020-03" db="EMBL/GenBank/DDBJ databases">
        <title>A high-quality chromosome-level genome assembly of a woody plant with both climbing and erect habits, Rhamnella rubrinervis.</title>
        <authorList>
            <person name="Lu Z."/>
            <person name="Yang Y."/>
            <person name="Zhu X."/>
            <person name="Sun Y."/>
        </authorList>
    </citation>
    <scope>NUCLEOTIDE SEQUENCE</scope>
    <source>
        <strain evidence="1">BYM</strain>
        <tissue evidence="1">Leaf</tissue>
    </source>
</reference>
<dbReference type="EMBL" id="VOIH02000006">
    <property type="protein sequence ID" value="KAF3443364.1"/>
    <property type="molecule type" value="Genomic_DNA"/>
</dbReference>
<proteinExistence type="predicted"/>